<dbReference type="Pfam" id="PF08044">
    <property type="entry name" value="DUF1707"/>
    <property type="match status" value="1"/>
</dbReference>
<feature type="transmembrane region" description="Helical" evidence="1">
    <location>
        <begin position="89"/>
        <end position="108"/>
    </location>
</feature>
<proteinExistence type="predicted"/>
<name>A0A418QAC9_9CORY</name>
<dbReference type="OrthoDB" id="4416950at2"/>
<dbReference type="STRING" id="1451189.CFAL_09190"/>
<dbReference type="EMBL" id="QXJK01000001">
    <property type="protein sequence ID" value="RIX36785.1"/>
    <property type="molecule type" value="Genomic_DNA"/>
</dbReference>
<dbReference type="Proteomes" id="UP000285278">
    <property type="component" value="Unassembled WGS sequence"/>
</dbReference>
<protein>
    <submittedName>
        <fullName evidence="3">DUF1707 domain-containing protein</fullName>
    </submittedName>
</protein>
<comment type="caution">
    <text evidence="3">The sequence shown here is derived from an EMBL/GenBank/DDBJ whole genome shotgun (WGS) entry which is preliminary data.</text>
</comment>
<accession>A0A418QAC9</accession>
<gene>
    <name evidence="3" type="ORF">D3M95_00830</name>
</gene>
<keyword evidence="1" id="KW-0472">Membrane</keyword>
<feature type="domain" description="DUF1707" evidence="2">
    <location>
        <begin position="8"/>
        <end position="60"/>
    </location>
</feature>
<evidence type="ECO:0000313" key="4">
    <source>
        <dbReference type="Proteomes" id="UP000285278"/>
    </source>
</evidence>
<keyword evidence="4" id="KW-1185">Reference proteome</keyword>
<evidence type="ECO:0000256" key="1">
    <source>
        <dbReference type="SAM" id="Phobius"/>
    </source>
</evidence>
<sequence>MPAEKPGIRVSDQERSDAMSALGAHFAQGRLDIVEYEERITTATAARSRHELDELFYDLPPLTAQADLVPFYSAAEIEKAHQRGAKPKLGITLLSIIVALAGIIATSAMPNADAWGAAFVLLPPAVFVLLYVMKVGPESWHAPSPKQLDRQRLAALRAEHRFQKEQQRQLRRQKTDQLQQQVLSYAEKRLFKN</sequence>
<dbReference type="InterPro" id="IPR012551">
    <property type="entry name" value="DUF1707_SHOCT-like"/>
</dbReference>
<evidence type="ECO:0000313" key="3">
    <source>
        <dbReference type="EMBL" id="RIX36785.1"/>
    </source>
</evidence>
<reference evidence="3 4" key="1">
    <citation type="submission" date="2018-09" db="EMBL/GenBank/DDBJ databases">
        <title>Optimization and identification of Corynebacterium falsenii FN1-14 from fish paste.</title>
        <authorList>
            <person name="Daroonpunt R."/>
            <person name="Tanasupawat S."/>
        </authorList>
    </citation>
    <scope>NUCLEOTIDE SEQUENCE [LARGE SCALE GENOMIC DNA]</scope>
    <source>
        <strain evidence="3 4">FN1-14</strain>
    </source>
</reference>
<dbReference type="RefSeq" id="WP_025403391.1">
    <property type="nucleotide sequence ID" value="NZ_CBCRUA010000001.1"/>
</dbReference>
<organism evidence="3 4">
    <name type="scientific">Corynebacterium falsenii</name>
    <dbReference type="NCBI Taxonomy" id="108486"/>
    <lineage>
        <taxon>Bacteria</taxon>
        <taxon>Bacillati</taxon>
        <taxon>Actinomycetota</taxon>
        <taxon>Actinomycetes</taxon>
        <taxon>Mycobacteriales</taxon>
        <taxon>Corynebacteriaceae</taxon>
        <taxon>Corynebacterium</taxon>
    </lineage>
</organism>
<feature type="transmembrane region" description="Helical" evidence="1">
    <location>
        <begin position="114"/>
        <end position="133"/>
    </location>
</feature>
<keyword evidence="1" id="KW-0812">Transmembrane</keyword>
<dbReference type="AlphaFoldDB" id="A0A418QAC9"/>
<evidence type="ECO:0000259" key="2">
    <source>
        <dbReference type="Pfam" id="PF08044"/>
    </source>
</evidence>
<keyword evidence="1" id="KW-1133">Transmembrane helix</keyword>